<feature type="transmembrane region" description="Helical" evidence="1">
    <location>
        <begin position="98"/>
        <end position="119"/>
    </location>
</feature>
<evidence type="ECO:0000256" key="1">
    <source>
        <dbReference type="SAM" id="Phobius"/>
    </source>
</evidence>
<name>C7J4P2_ORYSJ</name>
<reference evidence="3" key="2">
    <citation type="journal article" date="2008" name="Nucleic Acids Res.">
        <title>The rice annotation project database (RAP-DB): 2008 update.</title>
        <authorList>
            <consortium name="The rice annotation project (RAP)"/>
        </authorList>
    </citation>
    <scope>GENOME REANNOTATION</scope>
    <source>
        <strain evidence="3">cv. Nipponbare</strain>
    </source>
</reference>
<evidence type="ECO:0000313" key="3">
    <source>
        <dbReference type="Proteomes" id="UP000000763"/>
    </source>
</evidence>
<feature type="non-terminal residue" evidence="2">
    <location>
        <position position="1"/>
    </location>
</feature>
<keyword evidence="1" id="KW-1133">Transmembrane helix</keyword>
<protein>
    <submittedName>
        <fullName evidence="2">Os07g0670800 protein</fullName>
    </submittedName>
</protein>
<feature type="transmembrane region" description="Helical" evidence="1">
    <location>
        <begin position="61"/>
        <end position="78"/>
    </location>
</feature>
<sequence>RSRVTCSTTRGDLMESIHKCKLRKLGRELFPTSLKPSLPRAWQAKKGRFPGGRRGWLRKDLISGCLSSIMLRSAAIIWTGNLHQLLQLQHMYLETAFFSFTAISSLFAYYLPVSIVLGYQKKWRSQELLRSFSLLVSWYH</sequence>
<dbReference type="Proteomes" id="UP000000763">
    <property type="component" value="Chromosome 7"/>
</dbReference>
<organism evidence="2 3">
    <name type="scientific">Oryza sativa subsp. japonica</name>
    <name type="common">Rice</name>
    <dbReference type="NCBI Taxonomy" id="39947"/>
    <lineage>
        <taxon>Eukaryota</taxon>
        <taxon>Viridiplantae</taxon>
        <taxon>Streptophyta</taxon>
        <taxon>Embryophyta</taxon>
        <taxon>Tracheophyta</taxon>
        <taxon>Spermatophyta</taxon>
        <taxon>Magnoliopsida</taxon>
        <taxon>Liliopsida</taxon>
        <taxon>Poales</taxon>
        <taxon>Poaceae</taxon>
        <taxon>BOP clade</taxon>
        <taxon>Oryzoideae</taxon>
        <taxon>Oryzeae</taxon>
        <taxon>Oryzinae</taxon>
        <taxon>Oryza</taxon>
        <taxon>Oryza sativa</taxon>
    </lineage>
</organism>
<keyword evidence="1" id="KW-0472">Membrane</keyword>
<dbReference type="KEGG" id="dosa:Os07g0670800"/>
<keyword evidence="1" id="KW-0812">Transmembrane</keyword>
<reference evidence="2 3" key="1">
    <citation type="journal article" date="2005" name="Nature">
        <title>The map-based sequence of the rice genome.</title>
        <authorList>
            <consortium name="International rice genome sequencing project (IRGSP)"/>
            <person name="Matsumoto T."/>
            <person name="Wu J."/>
            <person name="Kanamori H."/>
            <person name="Katayose Y."/>
            <person name="Fujisawa M."/>
            <person name="Namiki N."/>
            <person name="Mizuno H."/>
            <person name="Yamamoto K."/>
            <person name="Antonio B.A."/>
            <person name="Baba T."/>
            <person name="Sakata K."/>
            <person name="Nagamura Y."/>
            <person name="Aoki H."/>
            <person name="Arikawa K."/>
            <person name="Arita K."/>
            <person name="Bito T."/>
            <person name="Chiden Y."/>
            <person name="Fujitsuka N."/>
            <person name="Fukunaka R."/>
            <person name="Hamada M."/>
            <person name="Harada C."/>
            <person name="Hayashi A."/>
            <person name="Hijishita S."/>
            <person name="Honda M."/>
            <person name="Hosokawa S."/>
            <person name="Ichikawa Y."/>
            <person name="Idonuma A."/>
            <person name="Iijima M."/>
            <person name="Ikeda M."/>
            <person name="Ikeno M."/>
            <person name="Ito K."/>
            <person name="Ito S."/>
            <person name="Ito T."/>
            <person name="Ito Y."/>
            <person name="Ito Y."/>
            <person name="Iwabuchi A."/>
            <person name="Kamiya K."/>
            <person name="Karasawa W."/>
            <person name="Kurita K."/>
            <person name="Katagiri S."/>
            <person name="Kikuta A."/>
            <person name="Kobayashi H."/>
            <person name="Kobayashi N."/>
            <person name="Machita K."/>
            <person name="Maehara T."/>
            <person name="Masukawa M."/>
            <person name="Mizubayashi T."/>
            <person name="Mukai Y."/>
            <person name="Nagasaki H."/>
            <person name="Nagata Y."/>
            <person name="Naito S."/>
            <person name="Nakashima M."/>
            <person name="Nakama Y."/>
            <person name="Nakamichi Y."/>
            <person name="Nakamura M."/>
            <person name="Meguro A."/>
            <person name="Negishi M."/>
            <person name="Ohta I."/>
            <person name="Ohta T."/>
            <person name="Okamoto M."/>
            <person name="Ono N."/>
            <person name="Saji S."/>
            <person name="Sakaguchi M."/>
            <person name="Sakai K."/>
            <person name="Shibata M."/>
            <person name="Shimokawa T."/>
            <person name="Song J."/>
            <person name="Takazaki Y."/>
            <person name="Terasawa K."/>
            <person name="Tsugane M."/>
            <person name="Tsuji K."/>
            <person name="Ueda S."/>
            <person name="Waki K."/>
            <person name="Yamagata H."/>
            <person name="Yamamoto M."/>
            <person name="Yamamoto S."/>
            <person name="Yamane H."/>
            <person name="Yoshiki S."/>
            <person name="Yoshihara R."/>
            <person name="Yukawa K."/>
            <person name="Zhong H."/>
            <person name="Yano M."/>
            <person name="Yuan Q."/>
            <person name="Ouyang S."/>
            <person name="Liu J."/>
            <person name="Jones K.M."/>
            <person name="Gansberger K."/>
            <person name="Moffat K."/>
            <person name="Hill J."/>
            <person name="Bera J."/>
            <person name="Fadrosh D."/>
            <person name="Jin S."/>
            <person name="Johri S."/>
            <person name="Kim M."/>
            <person name="Overton L."/>
            <person name="Reardon M."/>
            <person name="Tsitrin T."/>
            <person name="Vuong H."/>
            <person name="Weaver B."/>
            <person name="Ciecko A."/>
            <person name="Tallon L."/>
            <person name="Jackson J."/>
            <person name="Pai G."/>
            <person name="Aken S.V."/>
            <person name="Utterback T."/>
            <person name="Reidmuller S."/>
            <person name="Feldblyum T."/>
            <person name="Hsiao J."/>
            <person name="Zismann V."/>
            <person name="Iobst S."/>
            <person name="de Vazeille A.R."/>
            <person name="Buell C.R."/>
            <person name="Ying K."/>
            <person name="Li Y."/>
            <person name="Lu T."/>
            <person name="Huang Y."/>
            <person name="Zhao Q."/>
            <person name="Feng Q."/>
            <person name="Zhang L."/>
            <person name="Zhu J."/>
            <person name="Weng Q."/>
            <person name="Mu J."/>
            <person name="Lu Y."/>
            <person name="Fan D."/>
            <person name="Liu Y."/>
            <person name="Guan J."/>
            <person name="Zhang Y."/>
            <person name="Yu S."/>
            <person name="Liu X."/>
            <person name="Zhang Y."/>
            <person name="Hong G."/>
            <person name="Han B."/>
            <person name="Choisne N."/>
            <person name="Demange N."/>
            <person name="Orjeda G."/>
            <person name="Samain S."/>
            <person name="Cattolico L."/>
            <person name="Pelletier E."/>
            <person name="Couloux A."/>
            <person name="Segurens B."/>
            <person name="Wincker P."/>
            <person name="D'Hont A."/>
            <person name="Scarpelli C."/>
            <person name="Weissenbach J."/>
            <person name="Salanoubat M."/>
            <person name="Quetier F."/>
            <person name="Yu Y."/>
            <person name="Kim H.R."/>
            <person name="Rambo T."/>
            <person name="Currie J."/>
            <person name="Collura K."/>
            <person name="Luo M."/>
            <person name="Yang T."/>
            <person name="Ammiraju J.S.S."/>
            <person name="Engler F."/>
            <person name="Soderlund C."/>
            <person name="Wing R.A."/>
            <person name="Palmer L.E."/>
            <person name="de la Bastide M."/>
            <person name="Spiegel L."/>
            <person name="Nascimento L."/>
            <person name="Zutavern T."/>
            <person name="O'Shaughnessy A."/>
            <person name="Dike S."/>
            <person name="Dedhia N."/>
            <person name="Preston R."/>
            <person name="Balija V."/>
            <person name="McCombie W.R."/>
            <person name="Chow T."/>
            <person name="Chen H."/>
            <person name="Chung M."/>
            <person name="Chen C."/>
            <person name="Shaw J."/>
            <person name="Wu H."/>
            <person name="Hsiao K."/>
            <person name="Chao Y."/>
            <person name="Chu M."/>
            <person name="Cheng C."/>
            <person name="Hour A."/>
            <person name="Lee P."/>
            <person name="Lin S."/>
            <person name="Lin Y."/>
            <person name="Liou J."/>
            <person name="Liu S."/>
            <person name="Hsing Y."/>
            <person name="Raghuvanshi S."/>
            <person name="Mohanty A."/>
            <person name="Bharti A.K."/>
            <person name="Gaur A."/>
            <person name="Gupta V."/>
            <person name="Kumar D."/>
            <person name="Ravi V."/>
            <person name="Vij S."/>
            <person name="Kapur A."/>
            <person name="Khurana P."/>
            <person name="Khurana P."/>
            <person name="Khurana J.P."/>
            <person name="Tyagi A.K."/>
            <person name="Gaikwad K."/>
            <person name="Singh A."/>
            <person name="Dalal V."/>
            <person name="Srivastava S."/>
            <person name="Dixit A."/>
            <person name="Pal A.K."/>
            <person name="Ghazi I.A."/>
            <person name="Yadav M."/>
            <person name="Pandit A."/>
            <person name="Bhargava A."/>
            <person name="Sureshbabu K."/>
            <person name="Batra K."/>
            <person name="Sharma T.R."/>
            <person name="Mohapatra T."/>
            <person name="Singh N.K."/>
            <person name="Messing J."/>
            <person name="Nelson A.B."/>
            <person name="Fuks G."/>
            <person name="Kavchok S."/>
            <person name="Keizer G."/>
            <person name="Linton E."/>
            <person name="Llaca V."/>
            <person name="Song R."/>
            <person name="Tanyolac B."/>
            <person name="Young S."/>
            <person name="Ho-Il K."/>
            <person name="Hahn J.H."/>
            <person name="Sangsakoo G."/>
            <person name="Vanavichit A."/>
            <person name="de Mattos Luiz.A.T."/>
            <person name="Zimmer P.D."/>
            <person name="Malone G."/>
            <person name="Dellagostin O."/>
            <person name="de Oliveira A.C."/>
            <person name="Bevan M."/>
            <person name="Bancroft I."/>
            <person name="Minx P."/>
            <person name="Cordum H."/>
            <person name="Wilson R."/>
            <person name="Cheng Z."/>
            <person name="Jin W."/>
            <person name="Jiang J."/>
            <person name="Leong S.A."/>
            <person name="Iwama H."/>
            <person name="Gojobori T."/>
            <person name="Itoh T."/>
            <person name="Niimura Y."/>
            <person name="Fujii Y."/>
            <person name="Habara T."/>
            <person name="Sakai H."/>
            <person name="Sato Y."/>
            <person name="Wilson G."/>
            <person name="Kumar K."/>
            <person name="McCouch S."/>
            <person name="Juretic N."/>
            <person name="Hoen D."/>
            <person name="Wright S."/>
            <person name="Bruskiewich R."/>
            <person name="Bureau T."/>
            <person name="Miyao A."/>
            <person name="Hirochika H."/>
            <person name="Nishikawa T."/>
            <person name="Kadowaki K."/>
            <person name="Sugiura M."/>
            <person name="Burr B."/>
            <person name="Sasaki T."/>
        </authorList>
    </citation>
    <scope>NUCLEOTIDE SEQUENCE [LARGE SCALE GENOMIC DNA]</scope>
    <source>
        <strain evidence="3">cv. Nipponbare</strain>
    </source>
</reference>
<gene>
    <name evidence="2" type="ordered locus">Os07g0670800</name>
</gene>
<accession>C7J4P2</accession>
<evidence type="ECO:0000313" key="2">
    <source>
        <dbReference type="EMBL" id="BAH94057.1"/>
    </source>
</evidence>
<dbReference type="EMBL" id="AP008213">
    <property type="protein sequence ID" value="BAH94057.1"/>
    <property type="molecule type" value="Genomic_DNA"/>
</dbReference>
<proteinExistence type="predicted"/>
<dbReference type="AlphaFoldDB" id="C7J4P2"/>